<proteinExistence type="predicted"/>
<accession>A0AAN4UUA0</accession>
<keyword evidence="4" id="KW-1185">Reference proteome</keyword>
<dbReference type="PANTHER" id="PTHR37691">
    <property type="entry name" value="BLR3518 PROTEIN"/>
    <property type="match status" value="1"/>
</dbReference>
<evidence type="ECO:0000313" key="4">
    <source>
        <dbReference type="Proteomes" id="UP000199541"/>
    </source>
</evidence>
<sequence length="145" mass="15759">MMIRKTAAAALFCATMAATGAHAKEHRIVFQISDGSPQRMNLVLNNVSNIEQYYKSRGDTVKINVVAYGPGLQMLIKDKSPVATRIAAMSLEYSDLEFDACHNTMLAIEKKTGKPVKLIGEATVVPGGVAKIVELQEEGYAYVKP</sequence>
<keyword evidence="1" id="KW-0732">Signal</keyword>
<dbReference type="RefSeq" id="WP_244521042.1">
    <property type="nucleotide sequence ID" value="NZ_BNAB01000019.1"/>
</dbReference>
<gene>
    <name evidence="2" type="ORF">GCM10008024_33630</name>
    <name evidence="3" type="ORF">SAMN05444006_11916</name>
</gene>
<dbReference type="InterPro" id="IPR027396">
    <property type="entry name" value="DsrEFH-like"/>
</dbReference>
<dbReference type="AlphaFoldDB" id="A0AAN4UUA0"/>
<dbReference type="EMBL" id="BNAB01000019">
    <property type="protein sequence ID" value="GHE04846.1"/>
    <property type="molecule type" value="Genomic_DNA"/>
</dbReference>
<dbReference type="PANTHER" id="PTHR37691:SF1">
    <property type="entry name" value="BLR3518 PROTEIN"/>
    <property type="match status" value="1"/>
</dbReference>
<feature type="chain" id="PRO_5042866981" evidence="1">
    <location>
        <begin position="24"/>
        <end position="145"/>
    </location>
</feature>
<evidence type="ECO:0000313" key="3">
    <source>
        <dbReference type="EMBL" id="SDX52694.1"/>
    </source>
</evidence>
<dbReference type="Pfam" id="PF02635">
    <property type="entry name" value="DsrE"/>
    <property type="match status" value="1"/>
</dbReference>
<feature type="signal peptide" evidence="1">
    <location>
        <begin position="1"/>
        <end position="23"/>
    </location>
</feature>
<protein>
    <submittedName>
        <fullName evidence="2">Uncharacterized protein</fullName>
    </submittedName>
</protein>
<dbReference type="InterPro" id="IPR003787">
    <property type="entry name" value="Sulphur_relay_DsrE/F-like"/>
</dbReference>
<comment type="caution">
    <text evidence="2">The sequence shown here is derived from an EMBL/GenBank/DDBJ whole genome shotgun (WGS) entry which is preliminary data.</text>
</comment>
<dbReference type="Proteomes" id="UP000634647">
    <property type="component" value="Unassembled WGS sequence"/>
</dbReference>
<evidence type="ECO:0000313" key="5">
    <source>
        <dbReference type="Proteomes" id="UP000634647"/>
    </source>
</evidence>
<evidence type="ECO:0000256" key="1">
    <source>
        <dbReference type="SAM" id="SignalP"/>
    </source>
</evidence>
<dbReference type="EMBL" id="FNOB01000019">
    <property type="protein sequence ID" value="SDX52694.1"/>
    <property type="molecule type" value="Genomic_DNA"/>
</dbReference>
<dbReference type="Proteomes" id="UP000199541">
    <property type="component" value="Unassembled WGS sequence"/>
</dbReference>
<name>A0AAN4UUA0_9RHOB</name>
<reference evidence="3 4" key="2">
    <citation type="submission" date="2016-10" db="EMBL/GenBank/DDBJ databases">
        <authorList>
            <person name="Varghese N."/>
            <person name="Submissions S."/>
        </authorList>
    </citation>
    <scope>NUCLEOTIDE SEQUENCE [LARGE SCALE GENOMIC DNA]</scope>
    <source>
        <strain evidence="3 4">DSM 24802</strain>
    </source>
</reference>
<reference evidence="2" key="1">
    <citation type="journal article" date="2014" name="Int. J. Syst. Evol. Microbiol.">
        <title>Complete genome sequence of Corynebacterium casei LMG S-19264T (=DSM 44701T), isolated from a smear-ripened cheese.</title>
        <authorList>
            <consortium name="US DOE Joint Genome Institute (JGI-PGF)"/>
            <person name="Walter F."/>
            <person name="Albersmeier A."/>
            <person name="Kalinowski J."/>
            <person name="Ruckert C."/>
        </authorList>
    </citation>
    <scope>NUCLEOTIDE SEQUENCE</scope>
    <source>
        <strain evidence="2">CGMCC 1.10859</strain>
    </source>
</reference>
<reference evidence="2" key="3">
    <citation type="submission" date="2023-06" db="EMBL/GenBank/DDBJ databases">
        <authorList>
            <person name="Sun Q."/>
            <person name="Zhou Y."/>
        </authorList>
    </citation>
    <scope>NUCLEOTIDE SEQUENCE</scope>
    <source>
        <strain evidence="2">CGMCC 1.10859</strain>
    </source>
</reference>
<organism evidence="2 5">
    <name type="scientific">Allgaiera indica</name>
    <dbReference type="NCBI Taxonomy" id="765699"/>
    <lineage>
        <taxon>Bacteria</taxon>
        <taxon>Pseudomonadati</taxon>
        <taxon>Pseudomonadota</taxon>
        <taxon>Alphaproteobacteria</taxon>
        <taxon>Rhodobacterales</taxon>
        <taxon>Paracoccaceae</taxon>
        <taxon>Allgaiera</taxon>
    </lineage>
</organism>
<dbReference type="Gene3D" id="3.40.1260.10">
    <property type="entry name" value="DsrEFH-like"/>
    <property type="match status" value="1"/>
</dbReference>
<evidence type="ECO:0000313" key="2">
    <source>
        <dbReference type="EMBL" id="GHE04846.1"/>
    </source>
</evidence>
<dbReference type="SUPFAM" id="SSF75169">
    <property type="entry name" value="DsrEFH-like"/>
    <property type="match status" value="1"/>
</dbReference>